<gene>
    <name evidence="1" type="ORF">DFQ01_11213</name>
</gene>
<keyword evidence="1" id="KW-0489">Methyltransferase</keyword>
<name>A0A2V2Z0G2_9BACL</name>
<evidence type="ECO:0000313" key="2">
    <source>
        <dbReference type="Proteomes" id="UP000246635"/>
    </source>
</evidence>
<dbReference type="Gene3D" id="3.40.50.150">
    <property type="entry name" value="Vaccinia Virus protein VP39"/>
    <property type="match status" value="1"/>
</dbReference>
<accession>A0A2V2Z0G2</accession>
<dbReference type="AlphaFoldDB" id="A0A2V2Z0G2"/>
<dbReference type="InterPro" id="IPR007536">
    <property type="entry name" value="16SrRNA_methylTrfase_J"/>
</dbReference>
<dbReference type="SUPFAM" id="SSF53335">
    <property type="entry name" value="S-adenosyl-L-methionine-dependent methyltransferases"/>
    <property type="match status" value="1"/>
</dbReference>
<proteinExistence type="predicted"/>
<dbReference type="PANTHER" id="PTHR36112">
    <property type="entry name" value="RIBOSOMAL RNA SMALL SUBUNIT METHYLTRANSFERASE J"/>
    <property type="match status" value="1"/>
</dbReference>
<dbReference type="RefSeq" id="WP_110044889.1">
    <property type="nucleotide sequence ID" value="NZ_CP054612.1"/>
</dbReference>
<dbReference type="GO" id="GO:0008990">
    <property type="term" value="F:rRNA (guanine-N2-)-methyltransferase activity"/>
    <property type="evidence" value="ECO:0007669"/>
    <property type="project" value="InterPro"/>
</dbReference>
<protein>
    <submittedName>
        <fullName evidence="1">Putative SAM-dependent methyltransferase</fullName>
    </submittedName>
</protein>
<keyword evidence="2" id="KW-1185">Reference proteome</keyword>
<keyword evidence="1" id="KW-0808">Transferase</keyword>
<reference evidence="1 2" key="1">
    <citation type="submission" date="2018-05" db="EMBL/GenBank/DDBJ databases">
        <title>Genomic Encyclopedia of Type Strains, Phase III (KMG-III): the genomes of soil and plant-associated and newly described type strains.</title>
        <authorList>
            <person name="Whitman W."/>
        </authorList>
    </citation>
    <scope>NUCLEOTIDE SEQUENCE [LARGE SCALE GENOMIC DNA]</scope>
    <source>
        <strain evidence="1 2">CECT 5696</strain>
    </source>
</reference>
<dbReference type="Proteomes" id="UP000246635">
    <property type="component" value="Unassembled WGS sequence"/>
</dbReference>
<comment type="caution">
    <text evidence="1">The sequence shown here is derived from an EMBL/GenBank/DDBJ whole genome shotgun (WGS) entry which is preliminary data.</text>
</comment>
<dbReference type="EMBL" id="QGTQ01000012">
    <property type="protein sequence ID" value="PWW00660.1"/>
    <property type="molecule type" value="Genomic_DNA"/>
</dbReference>
<dbReference type="OrthoDB" id="1653798at2"/>
<dbReference type="InterPro" id="IPR029063">
    <property type="entry name" value="SAM-dependent_MTases_sf"/>
</dbReference>
<dbReference type="Pfam" id="PF04445">
    <property type="entry name" value="SAM_MT"/>
    <property type="match status" value="1"/>
</dbReference>
<organism evidence="1 2">
    <name type="scientific">Paenibacillus cellulosilyticus</name>
    <dbReference type="NCBI Taxonomy" id="375489"/>
    <lineage>
        <taxon>Bacteria</taxon>
        <taxon>Bacillati</taxon>
        <taxon>Bacillota</taxon>
        <taxon>Bacilli</taxon>
        <taxon>Bacillales</taxon>
        <taxon>Paenibacillaceae</taxon>
        <taxon>Paenibacillus</taxon>
    </lineage>
</organism>
<dbReference type="PANTHER" id="PTHR36112:SF1">
    <property type="entry name" value="RIBOSOMAL RNA SMALL SUBUNIT METHYLTRANSFERASE J"/>
    <property type="match status" value="1"/>
</dbReference>
<sequence>MIVTTAAKPTEQTMAKAKSLAEELSGQFQLRRGRTLSQLMTAGSDDQLIVVLDNEVRYYTGSTSEQPLYYHPSMAFVRVKRLLRGEHDPLIELSGCMPGDRVIDCTAGLAADSLVFSVAVGPEGSVTSLESEPVLHAVVREGLSSYKSGLPEVDEAMRRIKLERSNHTEYLASLPDDSVDIVYFDPMFEEAIEESSAIGPLRSLANHGRLSDSAVQEAVRVARKCVMLKEQRGSTEFERLGFTRCKTKKTSKITYGVIAVDRAT</sequence>
<evidence type="ECO:0000313" key="1">
    <source>
        <dbReference type="EMBL" id="PWW00660.1"/>
    </source>
</evidence>